<proteinExistence type="predicted"/>
<keyword evidence="3" id="KW-1185">Reference proteome</keyword>
<feature type="transmembrane region" description="Helical" evidence="1">
    <location>
        <begin position="97"/>
        <end position="121"/>
    </location>
</feature>
<feature type="transmembrane region" description="Helical" evidence="1">
    <location>
        <begin position="133"/>
        <end position="153"/>
    </location>
</feature>
<gene>
    <name evidence="2" type="ORF">GCM10010196_08330</name>
</gene>
<name>A0A918CD65_AGRME</name>
<reference evidence="2" key="2">
    <citation type="submission" date="2020-09" db="EMBL/GenBank/DDBJ databases">
        <authorList>
            <person name="Sun Q."/>
            <person name="Ohkuma M."/>
        </authorList>
    </citation>
    <scope>NUCLEOTIDE SEQUENCE</scope>
    <source>
        <strain evidence="2">JCM 3346</strain>
    </source>
</reference>
<feature type="transmembrane region" description="Helical" evidence="1">
    <location>
        <begin position="30"/>
        <end position="51"/>
    </location>
</feature>
<protein>
    <submittedName>
        <fullName evidence="2">Membrane protein</fullName>
    </submittedName>
</protein>
<feature type="transmembrane region" description="Helical" evidence="1">
    <location>
        <begin position="173"/>
        <end position="191"/>
    </location>
</feature>
<keyword evidence="1" id="KW-0472">Membrane</keyword>
<dbReference type="RefSeq" id="WP_189084012.1">
    <property type="nucleotide sequence ID" value="NZ_BMRJ01000001.1"/>
</dbReference>
<evidence type="ECO:0000256" key="1">
    <source>
        <dbReference type="SAM" id="Phobius"/>
    </source>
</evidence>
<keyword evidence="1" id="KW-0812">Transmembrane</keyword>
<evidence type="ECO:0000313" key="2">
    <source>
        <dbReference type="EMBL" id="GGR17664.1"/>
    </source>
</evidence>
<dbReference type="InterPro" id="IPR018681">
    <property type="entry name" value="DUF2165_transmembrane"/>
</dbReference>
<reference evidence="2" key="1">
    <citation type="journal article" date="2014" name="Int. J. Syst. Evol. Microbiol.">
        <title>Complete genome sequence of Corynebacterium casei LMG S-19264T (=DSM 44701T), isolated from a smear-ripened cheese.</title>
        <authorList>
            <consortium name="US DOE Joint Genome Institute (JGI-PGF)"/>
            <person name="Walter F."/>
            <person name="Albersmeier A."/>
            <person name="Kalinowski J."/>
            <person name="Ruckert C."/>
        </authorList>
    </citation>
    <scope>NUCLEOTIDE SEQUENCE</scope>
    <source>
        <strain evidence="2">JCM 3346</strain>
    </source>
</reference>
<dbReference type="AlphaFoldDB" id="A0A918CD65"/>
<organism evidence="2 3">
    <name type="scientific">Agromyces mediolanus</name>
    <name type="common">Corynebacterium mediolanum</name>
    <dbReference type="NCBI Taxonomy" id="41986"/>
    <lineage>
        <taxon>Bacteria</taxon>
        <taxon>Bacillati</taxon>
        <taxon>Actinomycetota</taxon>
        <taxon>Actinomycetes</taxon>
        <taxon>Micrococcales</taxon>
        <taxon>Microbacteriaceae</taxon>
        <taxon>Agromyces</taxon>
    </lineage>
</organism>
<dbReference type="Proteomes" id="UP000610303">
    <property type="component" value="Unassembled WGS sequence"/>
</dbReference>
<sequence>MSDHRSAPAAELGAPDEPTRGWLRLGTLPVVAAVLVGLNGLYILLVAFGNITDFGTNQAFVQHVLAMDTTNFGAPAGEDLDPDVMWRAITDPVLQNLGYLGVIVWESATAIVLIAAVVFWIRERHRGYRVARALSTIGLLMLLVLFMGGFITIGGEWFQMWKSTSWNGLDPAFRNSVLALIALVVIHLPSAHWRAAEVRARA</sequence>
<accession>A0A918CD65</accession>
<dbReference type="Pfam" id="PF09933">
    <property type="entry name" value="DUF2165"/>
    <property type="match status" value="1"/>
</dbReference>
<evidence type="ECO:0000313" key="3">
    <source>
        <dbReference type="Proteomes" id="UP000610303"/>
    </source>
</evidence>
<dbReference type="EMBL" id="BMRJ01000001">
    <property type="protein sequence ID" value="GGR17664.1"/>
    <property type="molecule type" value="Genomic_DNA"/>
</dbReference>
<comment type="caution">
    <text evidence="2">The sequence shown here is derived from an EMBL/GenBank/DDBJ whole genome shotgun (WGS) entry which is preliminary data.</text>
</comment>
<keyword evidence="1" id="KW-1133">Transmembrane helix</keyword>